<feature type="compositionally biased region" description="Basic and acidic residues" evidence="1">
    <location>
        <begin position="28"/>
        <end position="40"/>
    </location>
</feature>
<keyword evidence="3" id="KW-1185">Reference proteome</keyword>
<organism evidence="2 3">
    <name type="scientific">Mycobacterium phage Bipper</name>
    <dbReference type="NCBI Taxonomy" id="1805457"/>
    <lineage>
        <taxon>Viruses</taxon>
        <taxon>Duplodnaviria</taxon>
        <taxon>Heunggongvirae</taxon>
        <taxon>Uroviricota</taxon>
        <taxon>Caudoviricetes</taxon>
        <taxon>Bippervirus</taxon>
        <taxon>Bippervirus bipper</taxon>
    </lineage>
</organism>
<name>A0A142F2M1_9CAUD</name>
<dbReference type="RefSeq" id="YP_009303240.1">
    <property type="nucleotide sequence ID" value="NC_031253.1"/>
</dbReference>
<gene>
    <name evidence="2" type="primary">93</name>
    <name evidence="2" type="ORF">SEA_BIPPER_93</name>
</gene>
<accession>A0A142F2M1</accession>
<dbReference type="EMBL" id="KU728633">
    <property type="protein sequence ID" value="AMQ67028.1"/>
    <property type="molecule type" value="Genomic_DNA"/>
</dbReference>
<dbReference type="Proteomes" id="UP000201826">
    <property type="component" value="Segment"/>
</dbReference>
<dbReference type="KEGG" id="vg:29125814"/>
<proteinExistence type="predicted"/>
<evidence type="ECO:0000256" key="1">
    <source>
        <dbReference type="SAM" id="MobiDB-lite"/>
    </source>
</evidence>
<evidence type="ECO:0000313" key="3">
    <source>
        <dbReference type="Proteomes" id="UP000201826"/>
    </source>
</evidence>
<dbReference type="OrthoDB" id="29114at10239"/>
<feature type="region of interest" description="Disordered" evidence="1">
    <location>
        <begin position="28"/>
        <end position="49"/>
    </location>
</feature>
<protein>
    <submittedName>
        <fullName evidence="2">Uncharacterized protein</fullName>
    </submittedName>
</protein>
<evidence type="ECO:0000313" key="2">
    <source>
        <dbReference type="EMBL" id="AMQ67028.1"/>
    </source>
</evidence>
<reference evidence="3" key="1">
    <citation type="submission" date="2016-02" db="EMBL/GenBank/DDBJ databases">
        <authorList>
            <person name="Isern S."/>
            <person name="Barcellona C.M."/>
            <person name="Dozier K.D."/>
            <person name="Faust J.M."/>
            <person name="Fedrick A.J."/>
            <person name="Gagliardi L.E."/>
            <person name="Gatt S.M."/>
            <person name="Gleason P.S."/>
            <person name="Gomez E.A."/>
            <person name="Hoffman A.M."/>
            <person name="Jenkins M."/>
            <person name="Jones M.J."/>
            <person name="Lang J.F."/>
            <person name="Lequay S.M."/>
            <person name="Mars P.J."/>
            <person name="Mtchedlidze N."/>
            <person name="Osking Z.B."/>
            <person name="Paul L.M."/>
            <person name="Pica A.N."/>
            <person name="Robison M.D."/>
            <person name="Rodriguez D."/>
            <person name="Rosales K.A."/>
            <person name="Saravis L.E."/>
            <person name="Sisson B.M."/>
            <person name="Tan A.L."/>
            <person name="Voltaire R."/>
            <person name="Michael S.F."/>
            <person name="Warner M.H."/>
            <person name="Bradley K.W."/>
            <person name="Asai D.J."/>
            <person name="Bowman C.A."/>
            <person name="Russell D.A."/>
            <person name="Pope W.H."/>
            <person name="Jacobs-Sera D."/>
            <person name="Hendrix R.W."/>
            <person name="Hatfull G.F."/>
        </authorList>
    </citation>
    <scope>NUCLEOTIDE SEQUENCE [LARGE SCALE GENOMIC DNA]</scope>
</reference>
<dbReference type="GeneID" id="29125814"/>
<sequence>MINVGPDQPSGKVFRPLTPWEQRERAKLRLVRDGDSEPRTNGRPPPPPLNWDAANEFDRSLLAHLAALRANGIVGTNEVRELARPVVLPPGVQYRRVMVAKPAQAEWRAEGEELPVRQLETLLFSWRDRYTNRPVVEPWMTLHMGAPLESPADLPVNLRPDEAGKYWVFGREVYLWTGGRYAAVTLPPLDPTPPPAKVLTTERPLSEEARREVEHVWSGEMVAALQPPPPPRFRNSRHYQQRDLAAIGSCPRCGEIDVHWLRPPDLPHPEPVPAVIRECRACGQEWGEK</sequence>